<sequence>MLHRLCHPFRFLSFSLLWCTTLCHIFALARPLARRKPHLGTFPLKISWRIPGQGHIRISNGYHGEEGFGLLFTTSNSFVLEAYKAPNGLLKIELAEPIRNKSRKGHPSGDINLTYYRDLHLTAHFDSDFDVTRHIAIIKDPVQLVKKTNELINTHPKYVEDFEKPNSERKANDQLVTLPEVTAPTDAFTWLHTTFMYLTMVGALDGSELFKEWFETDVPFFETALSKARAQRGSTKQLTH</sequence>
<dbReference type="Proteomes" id="UP001163846">
    <property type="component" value="Unassembled WGS sequence"/>
</dbReference>
<name>A0AA38P5D9_9AGAR</name>
<proteinExistence type="predicted"/>
<evidence type="ECO:0000313" key="1">
    <source>
        <dbReference type="EMBL" id="KAJ3836629.1"/>
    </source>
</evidence>
<accession>A0AA38P5D9</accession>
<dbReference type="AlphaFoldDB" id="A0AA38P5D9"/>
<organism evidence="1 2">
    <name type="scientific">Lentinula raphanica</name>
    <dbReference type="NCBI Taxonomy" id="153919"/>
    <lineage>
        <taxon>Eukaryota</taxon>
        <taxon>Fungi</taxon>
        <taxon>Dikarya</taxon>
        <taxon>Basidiomycota</taxon>
        <taxon>Agaricomycotina</taxon>
        <taxon>Agaricomycetes</taxon>
        <taxon>Agaricomycetidae</taxon>
        <taxon>Agaricales</taxon>
        <taxon>Marasmiineae</taxon>
        <taxon>Omphalotaceae</taxon>
        <taxon>Lentinula</taxon>
    </lineage>
</organism>
<gene>
    <name evidence="1" type="ORF">F5878DRAFT_252169</name>
</gene>
<comment type="caution">
    <text evidence="1">The sequence shown here is derived from an EMBL/GenBank/DDBJ whole genome shotgun (WGS) entry which is preliminary data.</text>
</comment>
<dbReference type="EMBL" id="MU806305">
    <property type="protein sequence ID" value="KAJ3836629.1"/>
    <property type="molecule type" value="Genomic_DNA"/>
</dbReference>
<reference evidence="1" key="1">
    <citation type="submission" date="2022-08" db="EMBL/GenBank/DDBJ databases">
        <authorList>
            <consortium name="DOE Joint Genome Institute"/>
            <person name="Min B."/>
            <person name="Riley R."/>
            <person name="Sierra-Patev S."/>
            <person name="Naranjo-Ortiz M."/>
            <person name="Looney B."/>
            <person name="Konkel Z."/>
            <person name="Slot J.C."/>
            <person name="Sakamoto Y."/>
            <person name="Steenwyk J.L."/>
            <person name="Rokas A."/>
            <person name="Carro J."/>
            <person name="Camarero S."/>
            <person name="Ferreira P."/>
            <person name="Molpeceres G."/>
            <person name="Ruiz-Duenas F.J."/>
            <person name="Serrano A."/>
            <person name="Henrissat B."/>
            <person name="Drula E."/>
            <person name="Hughes K.W."/>
            <person name="Mata J.L."/>
            <person name="Ishikawa N.K."/>
            <person name="Vargas-Isla R."/>
            <person name="Ushijima S."/>
            <person name="Smith C.A."/>
            <person name="Ahrendt S."/>
            <person name="Andreopoulos W."/>
            <person name="He G."/>
            <person name="Labutti K."/>
            <person name="Lipzen A."/>
            <person name="Ng V."/>
            <person name="Sandor L."/>
            <person name="Barry K."/>
            <person name="Martinez A.T."/>
            <person name="Xiao Y."/>
            <person name="Gibbons J.G."/>
            <person name="Terashima K."/>
            <person name="Hibbett D.S."/>
            <person name="Grigoriev I.V."/>
        </authorList>
    </citation>
    <scope>NUCLEOTIDE SEQUENCE</scope>
    <source>
        <strain evidence="1">TFB9207</strain>
    </source>
</reference>
<evidence type="ECO:0000313" key="2">
    <source>
        <dbReference type="Proteomes" id="UP001163846"/>
    </source>
</evidence>
<protein>
    <submittedName>
        <fullName evidence="1">Uncharacterized protein</fullName>
    </submittedName>
</protein>
<keyword evidence="2" id="KW-1185">Reference proteome</keyword>